<name>A0ABR7KSG6_9SPHI</name>
<keyword evidence="3" id="KW-1185">Reference proteome</keyword>
<gene>
    <name evidence="2" type="ORF">H7U22_11290</name>
</gene>
<feature type="signal peptide" evidence="1">
    <location>
        <begin position="1"/>
        <end position="21"/>
    </location>
</feature>
<protein>
    <submittedName>
        <fullName evidence="2">Uncharacterized protein</fullName>
    </submittedName>
</protein>
<proteinExistence type="predicted"/>
<keyword evidence="1" id="KW-0732">Signal</keyword>
<evidence type="ECO:0000313" key="3">
    <source>
        <dbReference type="Proteomes" id="UP000652755"/>
    </source>
</evidence>
<organism evidence="2 3">
    <name type="scientific">Pedobacter fastidiosus</name>
    <dbReference type="NCBI Taxonomy" id="2765361"/>
    <lineage>
        <taxon>Bacteria</taxon>
        <taxon>Pseudomonadati</taxon>
        <taxon>Bacteroidota</taxon>
        <taxon>Sphingobacteriia</taxon>
        <taxon>Sphingobacteriales</taxon>
        <taxon>Sphingobacteriaceae</taxon>
        <taxon>Pedobacter</taxon>
    </lineage>
</organism>
<evidence type="ECO:0000256" key="1">
    <source>
        <dbReference type="SAM" id="SignalP"/>
    </source>
</evidence>
<evidence type="ECO:0000313" key="2">
    <source>
        <dbReference type="EMBL" id="MBC6111006.1"/>
    </source>
</evidence>
<reference evidence="2 3" key="1">
    <citation type="submission" date="2020-08" db="EMBL/GenBank/DDBJ databases">
        <authorList>
            <person name="Sun Q."/>
            <person name="Inoue M."/>
        </authorList>
    </citation>
    <scope>NUCLEOTIDE SEQUENCE [LARGE SCALE GENOMIC DNA]</scope>
    <source>
        <strain evidence="2 3">CCM 8938</strain>
    </source>
</reference>
<dbReference type="Proteomes" id="UP000652755">
    <property type="component" value="Unassembled WGS sequence"/>
</dbReference>
<dbReference type="EMBL" id="JACRYL010000009">
    <property type="protein sequence ID" value="MBC6111006.1"/>
    <property type="molecule type" value="Genomic_DNA"/>
</dbReference>
<comment type="caution">
    <text evidence="2">The sequence shown here is derived from an EMBL/GenBank/DDBJ whole genome shotgun (WGS) entry which is preliminary data.</text>
</comment>
<sequence length="158" mass="18948">MKGLIFLIIVTICLSANYSFSQEKDAVNKFRPIGLKNDQVFVNYFKKFKLLVKNEDKIGLAKLMDNSYFTLHLTLDKKNGKNYETKNIRIKNRKDFIKYYSRIFNARMKIVIEHKNIDDLHINYMGVRLHRGQFWWYYDEKNNSIRTLSIANCNYIFP</sequence>
<feature type="chain" id="PRO_5045209223" evidence="1">
    <location>
        <begin position="22"/>
        <end position="158"/>
    </location>
</feature>
<accession>A0ABR7KSG6</accession>
<dbReference type="RefSeq" id="WP_187071474.1">
    <property type="nucleotide sequence ID" value="NZ_JACRYL010000009.1"/>
</dbReference>